<keyword evidence="2" id="KW-1185">Reference proteome</keyword>
<sequence>MSFVSKSMAPDGVPQYFLSHQGWTADTKTLENFDATPALGVDVAVRARLPKLDSKDPMMVGKWYCPFIFIRDGEVGAQMRDSVHYQMTLQQIGMRYLNAKIKMATTMWRWMFVLRGRRGALLAAERVVVSDGFMWFCASSEVGLSMAVVERVKWEEERVGLACTSSKEEETSSKCCYTVPDPPPQLFDPKNEYQQFQISDYIYCGGTTGFVSNSMAPDGVPPLRLSRNGWRAYSQPLNNFLEPTQALGLNASLRACLPDLDFSLPCKSSNPVTIGKWYCPFIFILEGNQAVGSQMTNSPYYEITLHQNWVEICSCENNGAATGNVDVFV</sequence>
<protein>
    <submittedName>
        <fullName evidence="1">Uncharacterized protein</fullName>
    </submittedName>
</protein>
<proteinExistence type="predicted"/>
<evidence type="ECO:0000313" key="2">
    <source>
        <dbReference type="Proteomes" id="UP001642487"/>
    </source>
</evidence>
<reference evidence="1 2" key="1">
    <citation type="submission" date="2024-03" db="EMBL/GenBank/DDBJ databases">
        <authorList>
            <person name="Gkanogiannis A."/>
            <person name="Becerra Lopez-Lavalle L."/>
        </authorList>
    </citation>
    <scope>NUCLEOTIDE SEQUENCE [LARGE SCALE GENOMIC DNA]</scope>
</reference>
<evidence type="ECO:0000313" key="1">
    <source>
        <dbReference type="EMBL" id="CAK9316810.1"/>
    </source>
</evidence>
<gene>
    <name evidence="1" type="ORF">CITCOLO1_LOCUS8689</name>
</gene>
<dbReference type="EMBL" id="OZ021737">
    <property type="protein sequence ID" value="CAK9316810.1"/>
    <property type="molecule type" value="Genomic_DNA"/>
</dbReference>
<dbReference type="PANTHER" id="PTHR31050">
    <property type="entry name" value="OS08G0413200 PROTEIN"/>
    <property type="match status" value="1"/>
</dbReference>
<name>A0ABP0YAU1_9ROSI</name>
<dbReference type="PANTHER" id="PTHR31050:SF14">
    <property type="entry name" value="DUF1618 DOMAIN-CONTAINING PROTEIN"/>
    <property type="match status" value="1"/>
</dbReference>
<dbReference type="Proteomes" id="UP001642487">
    <property type="component" value="Chromosome 3"/>
</dbReference>
<accession>A0ABP0YAU1</accession>
<organism evidence="1 2">
    <name type="scientific">Citrullus colocynthis</name>
    <name type="common">colocynth</name>
    <dbReference type="NCBI Taxonomy" id="252529"/>
    <lineage>
        <taxon>Eukaryota</taxon>
        <taxon>Viridiplantae</taxon>
        <taxon>Streptophyta</taxon>
        <taxon>Embryophyta</taxon>
        <taxon>Tracheophyta</taxon>
        <taxon>Spermatophyta</taxon>
        <taxon>Magnoliopsida</taxon>
        <taxon>eudicotyledons</taxon>
        <taxon>Gunneridae</taxon>
        <taxon>Pentapetalae</taxon>
        <taxon>rosids</taxon>
        <taxon>fabids</taxon>
        <taxon>Cucurbitales</taxon>
        <taxon>Cucurbitaceae</taxon>
        <taxon>Benincaseae</taxon>
        <taxon>Citrullus</taxon>
    </lineage>
</organism>